<dbReference type="AlphaFoldDB" id="A0A9W7C8G7"/>
<dbReference type="Gene3D" id="1.25.40.10">
    <property type="entry name" value="Tetratricopeptide repeat domain"/>
    <property type="match status" value="1"/>
</dbReference>
<dbReference type="InterPro" id="IPR019734">
    <property type="entry name" value="TPR_rpt"/>
</dbReference>
<dbReference type="SMART" id="SM00028">
    <property type="entry name" value="TPR"/>
    <property type="match status" value="2"/>
</dbReference>
<dbReference type="OrthoDB" id="1914839at2759"/>
<evidence type="ECO:0000256" key="1">
    <source>
        <dbReference type="PROSITE-ProRule" id="PRU00339"/>
    </source>
</evidence>
<dbReference type="Pfam" id="PF13181">
    <property type="entry name" value="TPR_8"/>
    <property type="match status" value="2"/>
</dbReference>
<feature type="repeat" description="TPR" evidence="1">
    <location>
        <begin position="60"/>
        <end position="93"/>
    </location>
</feature>
<dbReference type="SUPFAM" id="SSF48452">
    <property type="entry name" value="TPR-like"/>
    <property type="match status" value="1"/>
</dbReference>
<proteinExistence type="predicted"/>
<reference evidence="4" key="1">
    <citation type="journal article" date="2023" name="Commun. Biol.">
        <title>Genome analysis of Parmales, the sister group of diatoms, reveals the evolutionary specialization of diatoms from phago-mixotrophs to photoautotrophs.</title>
        <authorList>
            <person name="Ban H."/>
            <person name="Sato S."/>
            <person name="Yoshikawa S."/>
            <person name="Yamada K."/>
            <person name="Nakamura Y."/>
            <person name="Ichinomiya M."/>
            <person name="Sato N."/>
            <person name="Blanc-Mathieu R."/>
            <person name="Endo H."/>
            <person name="Kuwata A."/>
            <person name="Ogata H."/>
        </authorList>
    </citation>
    <scope>NUCLEOTIDE SEQUENCE [LARGE SCALE GENOMIC DNA]</scope>
    <source>
        <strain evidence="4">NIES 3700</strain>
    </source>
</reference>
<dbReference type="CDD" id="cd24142">
    <property type="entry name" value="ACL4-like"/>
    <property type="match status" value="1"/>
</dbReference>
<dbReference type="PROSITE" id="PS50005">
    <property type="entry name" value="TPR"/>
    <property type="match status" value="1"/>
</dbReference>
<feature type="coiled-coil region" evidence="2">
    <location>
        <begin position="314"/>
        <end position="367"/>
    </location>
</feature>
<organism evidence="3 4">
    <name type="scientific">Triparma laevis f. longispina</name>
    <dbReference type="NCBI Taxonomy" id="1714387"/>
    <lineage>
        <taxon>Eukaryota</taxon>
        <taxon>Sar</taxon>
        <taxon>Stramenopiles</taxon>
        <taxon>Ochrophyta</taxon>
        <taxon>Bolidophyceae</taxon>
        <taxon>Parmales</taxon>
        <taxon>Triparmaceae</taxon>
        <taxon>Triparma</taxon>
    </lineage>
</organism>
<evidence type="ECO:0000313" key="4">
    <source>
        <dbReference type="Proteomes" id="UP001165122"/>
    </source>
</evidence>
<keyword evidence="2" id="KW-0175">Coiled coil</keyword>
<comment type="caution">
    <text evidence="3">The sequence shown here is derived from an EMBL/GenBank/DDBJ whole genome shotgun (WGS) entry which is preliminary data.</text>
</comment>
<dbReference type="EMBL" id="BRXW01000080">
    <property type="protein sequence ID" value="GMI04955.1"/>
    <property type="molecule type" value="Genomic_DNA"/>
</dbReference>
<name>A0A9W7C8G7_9STRA</name>
<sequence>MASFQPKPLPYVKGLVDRGDKAYESMEPQLAVKFYQEACRNLLPQMSSSPDPEYVKNALSHSYTQIGECMVQLGDHSEALSAFTASLRIKETAEVHLLIGQLQSAGDALLSFRKGVELLEKERRKKLLCQGYSNIAELWMTDLCMEPEAESSCEAAVLKACENDENKWPDGSQALSSLRLSQRRGGDASEAILKAYAMIEKGCVASANTVGLGSKDVRENAAMEDGQALEIEEEELKRVEELPGFEFRTQTSKLMLECAGVEGLGKEEVLKLADGAIMVLGSILCENDEVVETFFLLGCAFATLGDSENAMTYLNRAKEMLEKVKKGMEEELRNLQGFDVDGLGAQVEGIEDQMDMIDDKIEEVEEGGGGGKGMDVVG</sequence>
<dbReference type="Proteomes" id="UP001165122">
    <property type="component" value="Unassembled WGS sequence"/>
</dbReference>
<keyword evidence="4" id="KW-1185">Reference proteome</keyword>
<protein>
    <submittedName>
        <fullName evidence="3">Uncharacterized protein</fullName>
    </submittedName>
</protein>
<evidence type="ECO:0000313" key="3">
    <source>
        <dbReference type="EMBL" id="GMI04955.1"/>
    </source>
</evidence>
<accession>A0A9W7C8G7</accession>
<gene>
    <name evidence="3" type="ORF">TrLO_g2844</name>
</gene>
<evidence type="ECO:0000256" key="2">
    <source>
        <dbReference type="SAM" id="Coils"/>
    </source>
</evidence>
<keyword evidence="1" id="KW-0802">TPR repeat</keyword>
<dbReference type="InterPro" id="IPR011990">
    <property type="entry name" value="TPR-like_helical_dom_sf"/>
</dbReference>